<protein>
    <submittedName>
        <fullName evidence="1">Uncharacterized protein</fullName>
    </submittedName>
</protein>
<name>D6TWX6_KTERA</name>
<gene>
    <name evidence="1" type="ORF">Krac_5810</name>
</gene>
<dbReference type="InParanoid" id="D6TWX6"/>
<evidence type="ECO:0000313" key="2">
    <source>
        <dbReference type="Proteomes" id="UP000004508"/>
    </source>
</evidence>
<organism evidence="1 2">
    <name type="scientific">Ktedonobacter racemifer DSM 44963</name>
    <dbReference type="NCBI Taxonomy" id="485913"/>
    <lineage>
        <taxon>Bacteria</taxon>
        <taxon>Bacillati</taxon>
        <taxon>Chloroflexota</taxon>
        <taxon>Ktedonobacteria</taxon>
        <taxon>Ktedonobacterales</taxon>
        <taxon>Ktedonobacteraceae</taxon>
        <taxon>Ktedonobacter</taxon>
    </lineage>
</organism>
<evidence type="ECO:0000313" key="1">
    <source>
        <dbReference type="EMBL" id="EFH84709.1"/>
    </source>
</evidence>
<reference evidence="1 2" key="1">
    <citation type="journal article" date="2011" name="Stand. Genomic Sci.">
        <title>Non-contiguous finished genome sequence and contextual data of the filamentous soil bacterium Ktedonobacter racemifer type strain (SOSP1-21).</title>
        <authorList>
            <person name="Chang Y.J."/>
            <person name="Land M."/>
            <person name="Hauser L."/>
            <person name="Chertkov O."/>
            <person name="Del Rio T.G."/>
            <person name="Nolan M."/>
            <person name="Copeland A."/>
            <person name="Tice H."/>
            <person name="Cheng J.F."/>
            <person name="Lucas S."/>
            <person name="Han C."/>
            <person name="Goodwin L."/>
            <person name="Pitluck S."/>
            <person name="Ivanova N."/>
            <person name="Ovchinikova G."/>
            <person name="Pati A."/>
            <person name="Chen A."/>
            <person name="Palaniappan K."/>
            <person name="Mavromatis K."/>
            <person name="Liolios K."/>
            <person name="Brettin T."/>
            <person name="Fiebig A."/>
            <person name="Rohde M."/>
            <person name="Abt B."/>
            <person name="Goker M."/>
            <person name="Detter J.C."/>
            <person name="Woyke T."/>
            <person name="Bristow J."/>
            <person name="Eisen J.A."/>
            <person name="Markowitz V."/>
            <person name="Hugenholtz P."/>
            <person name="Kyrpides N.C."/>
            <person name="Klenk H.P."/>
            <person name="Lapidus A."/>
        </authorList>
    </citation>
    <scope>NUCLEOTIDE SEQUENCE [LARGE SCALE GENOMIC DNA]</scope>
    <source>
        <strain evidence="2">DSM 44963</strain>
    </source>
</reference>
<dbReference type="EMBL" id="ADVG01000003">
    <property type="protein sequence ID" value="EFH84709.1"/>
    <property type="molecule type" value="Genomic_DNA"/>
</dbReference>
<keyword evidence="2" id="KW-1185">Reference proteome</keyword>
<accession>D6TWX6</accession>
<proteinExistence type="predicted"/>
<dbReference type="Proteomes" id="UP000004508">
    <property type="component" value="Unassembled WGS sequence"/>
</dbReference>
<dbReference type="AlphaFoldDB" id="D6TWX6"/>
<sequence length="47" mass="5210">MVSGENQGVSSFPTHLDRIIAQTRCCFTEFESNLNGQGSTFFLPNLD</sequence>
<comment type="caution">
    <text evidence="1">The sequence shown here is derived from an EMBL/GenBank/DDBJ whole genome shotgun (WGS) entry which is preliminary data.</text>
</comment>